<evidence type="ECO:0000256" key="4">
    <source>
        <dbReference type="ARBA" id="ARBA00022723"/>
    </source>
</evidence>
<organism evidence="9 10">
    <name type="scientific">Rhizomicrobium palustre</name>
    <dbReference type="NCBI Taxonomy" id="189966"/>
    <lineage>
        <taxon>Bacteria</taxon>
        <taxon>Pseudomonadati</taxon>
        <taxon>Pseudomonadota</taxon>
        <taxon>Alphaproteobacteria</taxon>
        <taxon>Micropepsales</taxon>
        <taxon>Micropepsaceae</taxon>
        <taxon>Rhizomicrobium</taxon>
    </lineage>
</organism>
<feature type="domain" description="PIN" evidence="8">
    <location>
        <begin position="3"/>
        <end position="120"/>
    </location>
</feature>
<keyword evidence="5" id="KW-0378">Hydrolase</keyword>
<dbReference type="EMBL" id="JAASRM010000001">
    <property type="protein sequence ID" value="NIK88812.1"/>
    <property type="molecule type" value="Genomic_DNA"/>
</dbReference>
<dbReference type="RefSeq" id="WP_167082956.1">
    <property type="nucleotide sequence ID" value="NZ_BAAADC010000001.1"/>
</dbReference>
<comment type="cofactor">
    <cofactor evidence="1">
        <name>Mg(2+)</name>
        <dbReference type="ChEBI" id="CHEBI:18420"/>
    </cofactor>
</comment>
<comment type="similarity">
    <text evidence="7">Belongs to the PINc/VapC protein family.</text>
</comment>
<evidence type="ECO:0000256" key="7">
    <source>
        <dbReference type="ARBA" id="ARBA00038093"/>
    </source>
</evidence>
<comment type="caution">
    <text evidence="9">The sequence shown here is derived from an EMBL/GenBank/DDBJ whole genome shotgun (WGS) entry which is preliminary data.</text>
</comment>
<keyword evidence="3" id="KW-0540">Nuclease</keyword>
<keyword evidence="2" id="KW-1277">Toxin-antitoxin system</keyword>
<evidence type="ECO:0000256" key="3">
    <source>
        <dbReference type="ARBA" id="ARBA00022722"/>
    </source>
</evidence>
<keyword evidence="6" id="KW-0460">Magnesium</keyword>
<evidence type="ECO:0000256" key="5">
    <source>
        <dbReference type="ARBA" id="ARBA00022801"/>
    </source>
</evidence>
<dbReference type="SUPFAM" id="SSF88723">
    <property type="entry name" value="PIN domain-like"/>
    <property type="match status" value="1"/>
</dbReference>
<dbReference type="GO" id="GO:0016787">
    <property type="term" value="F:hydrolase activity"/>
    <property type="evidence" value="ECO:0007669"/>
    <property type="project" value="UniProtKB-KW"/>
</dbReference>
<dbReference type="GO" id="GO:0046872">
    <property type="term" value="F:metal ion binding"/>
    <property type="evidence" value="ECO:0007669"/>
    <property type="project" value="UniProtKB-KW"/>
</dbReference>
<keyword evidence="10" id="KW-1185">Reference proteome</keyword>
<reference evidence="9 10" key="1">
    <citation type="submission" date="2020-03" db="EMBL/GenBank/DDBJ databases">
        <title>Genomic Encyclopedia of Type Strains, Phase IV (KMG-IV): sequencing the most valuable type-strain genomes for metagenomic binning, comparative biology and taxonomic classification.</title>
        <authorList>
            <person name="Goeker M."/>
        </authorList>
    </citation>
    <scope>NUCLEOTIDE SEQUENCE [LARGE SCALE GENOMIC DNA]</scope>
    <source>
        <strain evidence="9 10">DSM 19867</strain>
    </source>
</reference>
<evidence type="ECO:0000256" key="6">
    <source>
        <dbReference type="ARBA" id="ARBA00022842"/>
    </source>
</evidence>
<dbReference type="InterPro" id="IPR050556">
    <property type="entry name" value="Type_II_TA_system_RNase"/>
</dbReference>
<dbReference type="InterPro" id="IPR002716">
    <property type="entry name" value="PIN_dom"/>
</dbReference>
<accession>A0A846N0P2</accession>
<dbReference type="Proteomes" id="UP000570514">
    <property type="component" value="Unassembled WGS sequence"/>
</dbReference>
<dbReference type="InterPro" id="IPR029060">
    <property type="entry name" value="PIN-like_dom_sf"/>
</dbReference>
<protein>
    <recommendedName>
        <fullName evidence="8">PIN domain-containing protein</fullName>
    </recommendedName>
</protein>
<evidence type="ECO:0000256" key="2">
    <source>
        <dbReference type="ARBA" id="ARBA00022649"/>
    </source>
</evidence>
<sequence>MTLVDSNVLIDILSTTPDWFDWSMEQLVRRSHLGPLYFDEIVYAEIAVKSKSEMELDLALADLNLQLCPMPKSTLFLAGKVFGDYRRRGGTRGSNLPDFFIGAHAQVSGLPLLTRDTARYRRYFPDVELIAP</sequence>
<evidence type="ECO:0000313" key="10">
    <source>
        <dbReference type="Proteomes" id="UP000570514"/>
    </source>
</evidence>
<dbReference type="PANTHER" id="PTHR33653:SF1">
    <property type="entry name" value="RIBONUCLEASE VAPC2"/>
    <property type="match status" value="1"/>
</dbReference>
<proteinExistence type="inferred from homology"/>
<evidence type="ECO:0000313" key="9">
    <source>
        <dbReference type="EMBL" id="NIK88812.1"/>
    </source>
</evidence>
<dbReference type="PANTHER" id="PTHR33653">
    <property type="entry name" value="RIBONUCLEASE VAPC2"/>
    <property type="match status" value="1"/>
</dbReference>
<dbReference type="GO" id="GO:0004518">
    <property type="term" value="F:nuclease activity"/>
    <property type="evidence" value="ECO:0007669"/>
    <property type="project" value="UniProtKB-KW"/>
</dbReference>
<name>A0A846N0P2_9PROT</name>
<evidence type="ECO:0000259" key="8">
    <source>
        <dbReference type="Pfam" id="PF01850"/>
    </source>
</evidence>
<dbReference type="Pfam" id="PF01850">
    <property type="entry name" value="PIN"/>
    <property type="match status" value="1"/>
</dbReference>
<gene>
    <name evidence="9" type="ORF">FHS83_002130</name>
</gene>
<dbReference type="AlphaFoldDB" id="A0A846N0P2"/>
<keyword evidence="4" id="KW-0479">Metal-binding</keyword>
<evidence type="ECO:0000256" key="1">
    <source>
        <dbReference type="ARBA" id="ARBA00001946"/>
    </source>
</evidence>
<dbReference type="Gene3D" id="3.40.50.1010">
    <property type="entry name" value="5'-nuclease"/>
    <property type="match status" value="1"/>
</dbReference>